<dbReference type="OrthoDB" id="516068at2"/>
<protein>
    <submittedName>
        <fullName evidence="2">Nif11-like leader peptide family natural product</fullName>
    </submittedName>
</protein>
<evidence type="ECO:0000313" key="2">
    <source>
        <dbReference type="EMBL" id="OKH37405.1"/>
    </source>
</evidence>
<evidence type="ECO:0000259" key="1">
    <source>
        <dbReference type="Pfam" id="PF07862"/>
    </source>
</evidence>
<dbReference type="InterPro" id="IPR022516">
    <property type="entry name" value="CHP03798_Ocin"/>
</dbReference>
<evidence type="ECO:0000313" key="3">
    <source>
        <dbReference type="Proteomes" id="UP000185860"/>
    </source>
</evidence>
<organism evidence="2 3">
    <name type="scientific">[Phormidium ambiguum] IAM M-71</name>
    <dbReference type="NCBI Taxonomy" id="454136"/>
    <lineage>
        <taxon>Bacteria</taxon>
        <taxon>Bacillati</taxon>
        <taxon>Cyanobacteriota</taxon>
        <taxon>Cyanophyceae</taxon>
        <taxon>Oscillatoriophycideae</taxon>
        <taxon>Aerosakkonematales</taxon>
        <taxon>Aerosakkonemataceae</taxon>
        <taxon>Floridanema</taxon>
    </lineage>
</organism>
<accession>A0A1U7IJV7</accession>
<name>A0A1U7IJV7_9CYAN</name>
<feature type="domain" description="Nif11" evidence="1">
    <location>
        <begin position="1"/>
        <end position="48"/>
    </location>
</feature>
<reference evidence="2 3" key="1">
    <citation type="submission" date="2016-11" db="EMBL/GenBank/DDBJ databases">
        <title>Draft Genome Sequences of Nine Cyanobacterial Strains from Diverse Habitats.</title>
        <authorList>
            <person name="Zhu T."/>
            <person name="Hou S."/>
            <person name="Lu X."/>
            <person name="Hess W.R."/>
        </authorList>
    </citation>
    <scope>NUCLEOTIDE SEQUENCE [LARGE SCALE GENOMIC DNA]</scope>
    <source>
        <strain evidence="2 3">IAM M-71</strain>
    </source>
</reference>
<dbReference type="RefSeq" id="WP_073594154.1">
    <property type="nucleotide sequence ID" value="NZ_MRCE01000012.1"/>
</dbReference>
<gene>
    <name evidence="2" type="ORF">NIES2119_14270</name>
</gene>
<dbReference type="Proteomes" id="UP000185860">
    <property type="component" value="Unassembled WGS sequence"/>
</dbReference>
<dbReference type="InterPro" id="IPR012903">
    <property type="entry name" value="Nif11"/>
</dbReference>
<sequence length="77" mass="9053">MTKESAYQFLEDATNDFSLREKMTAASNPDEFIKITETLGYSFTHQELKDVISENSENVTMRRPTGVWPWLRHVNWI</sequence>
<dbReference type="AlphaFoldDB" id="A0A1U7IJV7"/>
<proteinExistence type="predicted"/>
<dbReference type="Pfam" id="PF07862">
    <property type="entry name" value="Nif11"/>
    <property type="match status" value="1"/>
</dbReference>
<comment type="caution">
    <text evidence="2">The sequence shown here is derived from an EMBL/GenBank/DDBJ whole genome shotgun (WGS) entry which is preliminary data.</text>
</comment>
<dbReference type="NCBIfam" id="TIGR03798">
    <property type="entry name" value="leader_Nif11"/>
    <property type="match status" value="1"/>
</dbReference>
<dbReference type="EMBL" id="MRCE01000012">
    <property type="protein sequence ID" value="OKH37405.1"/>
    <property type="molecule type" value="Genomic_DNA"/>
</dbReference>